<dbReference type="SUPFAM" id="SSF53756">
    <property type="entry name" value="UDP-Glycosyltransferase/glycogen phosphorylase"/>
    <property type="match status" value="1"/>
</dbReference>
<sequence>MAERILIMGLNWIGDAVMSMPAIQACRHENPDAHIGILVKPYLKPFWEMHAAPDRILTLDSMGGAIREIRDYGFEKAFILPNSFRSALIPMLAGVQQRIGFRGDHRRLMLTDVVPVAGGHQSNEYFPIVAPKSVDLVKELPELNVPDEAFQTLERKFPNLERYVVLMPGAARGASKMWPLGHFEQLSRMLLDQTDLRLVFAGGSGDAPACEELAEKLGGRTESVAGRTSLKEWAALLKNAKLAVANDSGGMHLAGAVGTPVVGIYGLTDPEKTGPLARKFRVIQNSTIKSRDIARNSDEAVKTLESITPEQVMRSAAELMV</sequence>
<name>A0ABU5MTC0_9BACT</name>
<evidence type="ECO:0000256" key="5">
    <source>
        <dbReference type="ARBA" id="ARBA00047503"/>
    </source>
</evidence>
<gene>
    <name evidence="6" type="primary">waaF</name>
    <name evidence="6" type="ORF">P9H32_02445</name>
</gene>
<evidence type="ECO:0000256" key="2">
    <source>
        <dbReference type="ARBA" id="ARBA00022679"/>
    </source>
</evidence>
<dbReference type="EMBL" id="JARVCO010000002">
    <property type="protein sequence ID" value="MDZ8117470.1"/>
    <property type="molecule type" value="Genomic_DNA"/>
</dbReference>
<dbReference type="RefSeq" id="WP_322607271.1">
    <property type="nucleotide sequence ID" value="NZ_JARVCO010000002.1"/>
</dbReference>
<dbReference type="CDD" id="cd03789">
    <property type="entry name" value="GT9_LPS_heptosyltransferase"/>
    <property type="match status" value="1"/>
</dbReference>
<dbReference type="InterPro" id="IPR011910">
    <property type="entry name" value="RfaF"/>
</dbReference>
<dbReference type="Proteomes" id="UP001290861">
    <property type="component" value="Unassembled WGS sequence"/>
</dbReference>
<keyword evidence="2" id="KW-0808">Transferase</keyword>
<evidence type="ECO:0000313" key="6">
    <source>
        <dbReference type="EMBL" id="MDZ8117470.1"/>
    </source>
</evidence>
<evidence type="ECO:0000313" key="7">
    <source>
        <dbReference type="Proteomes" id="UP001290861"/>
    </source>
</evidence>
<dbReference type="Pfam" id="PF01075">
    <property type="entry name" value="Glyco_transf_9"/>
    <property type="match status" value="1"/>
</dbReference>
<dbReference type="Gene3D" id="3.40.50.2000">
    <property type="entry name" value="Glycogen Phosphorylase B"/>
    <property type="match status" value="2"/>
</dbReference>
<dbReference type="PROSITE" id="PS51257">
    <property type="entry name" value="PROKAR_LIPOPROTEIN"/>
    <property type="match status" value="1"/>
</dbReference>
<dbReference type="InterPro" id="IPR002201">
    <property type="entry name" value="Glyco_trans_9"/>
</dbReference>
<organism evidence="6 7">
    <name type="scientific">Pontiella agarivorans</name>
    <dbReference type="NCBI Taxonomy" id="3038953"/>
    <lineage>
        <taxon>Bacteria</taxon>
        <taxon>Pseudomonadati</taxon>
        <taxon>Kiritimatiellota</taxon>
        <taxon>Kiritimatiellia</taxon>
        <taxon>Kiritimatiellales</taxon>
        <taxon>Pontiellaceae</taxon>
        <taxon>Pontiella</taxon>
    </lineage>
</organism>
<dbReference type="NCBIfam" id="TIGR02195">
    <property type="entry name" value="heptsyl_trn_II"/>
    <property type="match status" value="1"/>
</dbReference>
<evidence type="ECO:0000256" key="3">
    <source>
        <dbReference type="ARBA" id="ARBA00043995"/>
    </source>
</evidence>
<comment type="similarity">
    <text evidence="3">Belongs to the glycosyltransferase 9 family.</text>
</comment>
<proteinExistence type="inferred from homology"/>
<accession>A0ABU5MTC0</accession>
<evidence type="ECO:0000256" key="1">
    <source>
        <dbReference type="ARBA" id="ARBA00022676"/>
    </source>
</evidence>
<dbReference type="EC" id="2.4.99.24" evidence="4"/>
<comment type="catalytic activity">
    <reaction evidence="5">
        <text>an L-alpha-D-Hep-(1-&gt;5)-[alpha-Kdo-(2-&gt;4)]-alpha-Kdo-(2-&gt;6)-lipid A + ADP-L-glycero-beta-D-manno-heptose = an L-alpha-D-Hep-(1-&gt;3)-L-alpha-D-Hep-(1-&gt;5)-[alpha-Kdo-(2-&gt;4)]-alpha-Kdo-(2-&gt;6)-lipid A + ADP + H(+)</text>
        <dbReference type="Rhea" id="RHEA:74071"/>
        <dbReference type="ChEBI" id="CHEBI:15378"/>
        <dbReference type="ChEBI" id="CHEBI:61506"/>
        <dbReference type="ChEBI" id="CHEBI:193068"/>
        <dbReference type="ChEBI" id="CHEBI:193069"/>
        <dbReference type="ChEBI" id="CHEBI:456216"/>
        <dbReference type="EC" id="2.4.99.24"/>
    </reaction>
</comment>
<evidence type="ECO:0000256" key="4">
    <source>
        <dbReference type="ARBA" id="ARBA00044042"/>
    </source>
</evidence>
<keyword evidence="7" id="KW-1185">Reference proteome</keyword>
<dbReference type="PANTHER" id="PTHR30160">
    <property type="entry name" value="TETRAACYLDISACCHARIDE 4'-KINASE-RELATED"/>
    <property type="match status" value="1"/>
</dbReference>
<dbReference type="PANTHER" id="PTHR30160:SF7">
    <property type="entry name" value="ADP-HEPTOSE--LPS HEPTOSYLTRANSFERASE 2"/>
    <property type="match status" value="1"/>
</dbReference>
<comment type="caution">
    <text evidence="6">The sequence shown here is derived from an EMBL/GenBank/DDBJ whole genome shotgun (WGS) entry which is preliminary data.</text>
</comment>
<dbReference type="InterPro" id="IPR051199">
    <property type="entry name" value="LPS_LOS_Heptosyltrfase"/>
</dbReference>
<protein>
    <recommendedName>
        <fullName evidence="4">lipopolysaccharide heptosyltransferase II</fullName>
        <ecNumber evidence="4">2.4.99.24</ecNumber>
    </recommendedName>
</protein>
<reference evidence="6 7" key="1">
    <citation type="journal article" date="2024" name="Appl. Environ. Microbiol.">
        <title>Pontiella agarivorans sp. nov., a novel marine anaerobic bacterium capable of degrading macroalgal polysaccharides and fixing nitrogen.</title>
        <authorList>
            <person name="Liu N."/>
            <person name="Kivenson V."/>
            <person name="Peng X."/>
            <person name="Cui Z."/>
            <person name="Lankiewicz T.S."/>
            <person name="Gosselin K.M."/>
            <person name="English C.J."/>
            <person name="Blair E.M."/>
            <person name="O'Malley M.A."/>
            <person name="Valentine D.L."/>
        </authorList>
    </citation>
    <scope>NUCLEOTIDE SEQUENCE [LARGE SCALE GENOMIC DNA]</scope>
    <source>
        <strain evidence="6 7">NLcol2</strain>
    </source>
</reference>
<keyword evidence="1" id="KW-0328">Glycosyltransferase</keyword>